<accession>K0AZF8</accession>
<dbReference type="PANTHER" id="PTHR43421:SF1">
    <property type="entry name" value="METALLOPROTEASE PMBA"/>
    <property type="match status" value="1"/>
</dbReference>
<dbReference type="InterPro" id="IPR002510">
    <property type="entry name" value="Metalloprtase-TldD/E_N"/>
</dbReference>
<dbReference type="RefSeq" id="WP_014966893.1">
    <property type="nucleotide sequence ID" value="NC_018664.1"/>
</dbReference>
<dbReference type="GO" id="GO:0006508">
    <property type="term" value="P:proteolysis"/>
    <property type="evidence" value="ECO:0007669"/>
    <property type="project" value="InterPro"/>
</dbReference>
<sequence>MKLAEILFQKGKEAGFEDMEVYFQSNNSFNLKIFEGEIVNYSISDEQGLSFRGIYNQKMGYSYTEKVDETSVDMLIKEAKANATIIDSDDEEFIYEGSKEYKEVNNYNKALEDISNEEKIKLAFELEKEALSLDKRVEAVDPCIFSESSSESIVINSKGLRLEDKSNLAFAYLGVKVKDGEDIKTSAKYAISNDFNKFDTKTLAKGAVDEAVSMLGAKPVKSGQYEIILRNDISANILEAFSSIFSAEAVQKDLSLLKGKIGEKIANNLITIVDDPFLKDGIASTGFDSEGVATKHKKLIDGGVLKTFLHSLKTAKKDGVEPTGNGFKGYKSSISISPTNMYIENGDTKLEDMIRSIDRGLLIVDVQGLHSGLNTISGDFSLSAYGFLIEGGRVLRPVNQITIAGNYFEVLNDVEIVGSDLEFALPGAGYIGSPSLKIKKLSVAGE</sequence>
<feature type="domain" description="Metalloprotease TldD/E N-terminal" evidence="2">
    <location>
        <begin position="20"/>
        <end position="83"/>
    </location>
</feature>
<evidence type="ECO:0000259" key="4">
    <source>
        <dbReference type="Pfam" id="PF19290"/>
    </source>
</evidence>
<feature type="domain" description="Metalloprotease TldD/E C-terminal" evidence="3">
    <location>
        <begin position="222"/>
        <end position="445"/>
    </location>
</feature>
<dbReference type="Pfam" id="PF19290">
    <property type="entry name" value="PmbA_TldD_2nd"/>
    <property type="match status" value="1"/>
</dbReference>
<dbReference type="InterPro" id="IPR035068">
    <property type="entry name" value="TldD/PmbA_N"/>
</dbReference>
<dbReference type="AlphaFoldDB" id="K0AZF8"/>
<dbReference type="Pfam" id="PF01523">
    <property type="entry name" value="PmbA_TldD_1st"/>
    <property type="match status" value="1"/>
</dbReference>
<dbReference type="Pfam" id="PF19289">
    <property type="entry name" value="PmbA_TldD_3rd"/>
    <property type="match status" value="1"/>
</dbReference>
<comment type="similarity">
    <text evidence="1">Belongs to the peptidase U62 family.</text>
</comment>
<dbReference type="InterPro" id="IPR045570">
    <property type="entry name" value="Metalloprtase-TldD/E_cen_dom"/>
</dbReference>
<dbReference type="SUPFAM" id="SSF111283">
    <property type="entry name" value="Putative modulator of DNA gyrase, PmbA/TldD"/>
    <property type="match status" value="1"/>
</dbReference>
<dbReference type="HOGENOM" id="CLU_026425_4_0_9"/>
<dbReference type="PANTHER" id="PTHR43421">
    <property type="entry name" value="METALLOPROTEASE PMBA"/>
    <property type="match status" value="1"/>
</dbReference>
<evidence type="ECO:0000259" key="2">
    <source>
        <dbReference type="Pfam" id="PF01523"/>
    </source>
</evidence>
<dbReference type="STRING" id="1128398.Curi_c06830"/>
<feature type="domain" description="Metalloprotease TldD/E central" evidence="4">
    <location>
        <begin position="111"/>
        <end position="215"/>
    </location>
</feature>
<proteinExistence type="inferred from homology"/>
<dbReference type="EMBL" id="CP003326">
    <property type="protein sequence ID" value="AFS77756.1"/>
    <property type="molecule type" value="Genomic_DNA"/>
</dbReference>
<dbReference type="GO" id="GO:0005829">
    <property type="term" value="C:cytosol"/>
    <property type="evidence" value="ECO:0007669"/>
    <property type="project" value="TreeGrafter"/>
</dbReference>
<dbReference type="InterPro" id="IPR036059">
    <property type="entry name" value="TldD/PmbA_sf"/>
</dbReference>
<evidence type="ECO:0000256" key="1">
    <source>
        <dbReference type="ARBA" id="ARBA00005836"/>
    </source>
</evidence>
<gene>
    <name evidence="5" type="ordered locus">Curi_c06830</name>
</gene>
<dbReference type="KEGG" id="cad:Curi_c06830"/>
<keyword evidence="6" id="KW-1185">Reference proteome</keyword>
<dbReference type="InterPro" id="IPR047657">
    <property type="entry name" value="PmbA"/>
</dbReference>
<dbReference type="Proteomes" id="UP000006094">
    <property type="component" value="Chromosome"/>
</dbReference>
<organism evidence="5 6">
    <name type="scientific">Gottschalkia acidurici (strain ATCC 7906 / DSM 604 / BCRC 14475 / CIP 104303 / KCTC 5404 / NCIMB 10678 / 9a)</name>
    <name type="common">Clostridium acidurici</name>
    <dbReference type="NCBI Taxonomy" id="1128398"/>
    <lineage>
        <taxon>Bacteria</taxon>
        <taxon>Bacillati</taxon>
        <taxon>Bacillota</taxon>
        <taxon>Tissierellia</taxon>
        <taxon>Tissierellales</taxon>
        <taxon>Gottschalkiaceae</taxon>
        <taxon>Gottschalkia</taxon>
    </lineage>
</organism>
<protein>
    <submittedName>
        <fullName evidence="5">TldD/PmbA family protein</fullName>
    </submittedName>
</protein>
<dbReference type="InterPro" id="IPR045569">
    <property type="entry name" value="Metalloprtase-TldD/E_C"/>
</dbReference>
<evidence type="ECO:0000313" key="6">
    <source>
        <dbReference type="Proteomes" id="UP000006094"/>
    </source>
</evidence>
<dbReference type="GO" id="GO:0008237">
    <property type="term" value="F:metallopeptidase activity"/>
    <property type="evidence" value="ECO:0007669"/>
    <property type="project" value="InterPro"/>
</dbReference>
<dbReference type="OrthoDB" id="9803213at2"/>
<dbReference type="eggNOG" id="COG0312">
    <property type="taxonomic scope" value="Bacteria"/>
</dbReference>
<reference evidence="5 6" key="1">
    <citation type="journal article" date="2012" name="PLoS ONE">
        <title>The purine-utilizing bacterium Clostridium acidurici 9a: a genome-guided metabolic reconsideration.</title>
        <authorList>
            <person name="Hartwich K."/>
            <person name="Poehlein A."/>
            <person name="Daniel R."/>
        </authorList>
    </citation>
    <scope>NUCLEOTIDE SEQUENCE [LARGE SCALE GENOMIC DNA]</scope>
    <source>
        <strain evidence="6">ATCC 7906 / DSM 604 / BCRC 14475 / CIP 104303 / KCTC 5404 / NCIMB 10678 / 9a</strain>
    </source>
</reference>
<evidence type="ECO:0000313" key="5">
    <source>
        <dbReference type="EMBL" id="AFS77756.1"/>
    </source>
</evidence>
<evidence type="ECO:0000259" key="3">
    <source>
        <dbReference type="Pfam" id="PF19289"/>
    </source>
</evidence>
<dbReference type="Gene3D" id="3.30.2290.10">
    <property type="entry name" value="PmbA/TldD superfamily"/>
    <property type="match status" value="1"/>
</dbReference>
<name>K0AZF8_GOTA9</name>